<name>A0AAP2DHK5_9BACT</name>
<feature type="chain" id="PRO_5042835458" description="Fibronectin type-III domain-containing protein" evidence="6">
    <location>
        <begin position="21"/>
        <end position="2309"/>
    </location>
</feature>
<dbReference type="InterPro" id="IPR044023">
    <property type="entry name" value="Ig_7"/>
</dbReference>
<evidence type="ECO:0000259" key="8">
    <source>
        <dbReference type="PROSITE" id="PS50853"/>
    </source>
</evidence>
<evidence type="ECO:0000256" key="4">
    <source>
        <dbReference type="ARBA" id="ARBA00022840"/>
    </source>
</evidence>
<dbReference type="InterPro" id="IPR050647">
    <property type="entry name" value="Plant_LRR-RLKs"/>
</dbReference>
<keyword evidence="3" id="KW-0547">Nucleotide-binding</keyword>
<proteinExistence type="predicted"/>
<dbReference type="NCBIfam" id="TIGR03696">
    <property type="entry name" value="Rhs_assc_core"/>
    <property type="match status" value="1"/>
</dbReference>
<evidence type="ECO:0000256" key="1">
    <source>
        <dbReference type="ARBA" id="ARBA00022614"/>
    </source>
</evidence>
<evidence type="ECO:0000313" key="10">
    <source>
        <dbReference type="Proteomes" id="UP001319200"/>
    </source>
</evidence>
<dbReference type="Proteomes" id="UP001319200">
    <property type="component" value="Unassembled WGS sequence"/>
</dbReference>
<keyword evidence="5" id="KW-1133">Transmembrane helix</keyword>
<evidence type="ECO:0008006" key="11">
    <source>
        <dbReference type="Google" id="ProtNLM"/>
    </source>
</evidence>
<dbReference type="Gene3D" id="2.180.10.10">
    <property type="entry name" value="RHS repeat-associated core"/>
    <property type="match status" value="2"/>
</dbReference>
<keyword evidence="5" id="KW-0472">Membrane</keyword>
<accession>A0AAP2DHK5</accession>
<organism evidence="9 10">
    <name type="scientific">Chryseosolibacter histidini</name>
    <dbReference type="NCBI Taxonomy" id="2782349"/>
    <lineage>
        <taxon>Bacteria</taxon>
        <taxon>Pseudomonadati</taxon>
        <taxon>Bacteroidota</taxon>
        <taxon>Cytophagia</taxon>
        <taxon>Cytophagales</taxon>
        <taxon>Chryseotaleaceae</taxon>
        <taxon>Chryseosolibacter</taxon>
    </lineage>
</organism>
<keyword evidence="4" id="KW-0067">ATP-binding</keyword>
<evidence type="ECO:0000259" key="7">
    <source>
        <dbReference type="PROSITE" id="PS50093"/>
    </source>
</evidence>
<evidence type="ECO:0000256" key="2">
    <source>
        <dbReference type="ARBA" id="ARBA00022737"/>
    </source>
</evidence>
<dbReference type="PANTHER" id="PTHR48056:SF81">
    <property type="entry name" value="RECEPTOR PROTEIN-TYROSINE KINASE CEPR1"/>
    <property type="match status" value="1"/>
</dbReference>
<evidence type="ECO:0000313" key="9">
    <source>
        <dbReference type="EMBL" id="MBT1695342.1"/>
    </source>
</evidence>
<keyword evidence="10" id="KW-1185">Reference proteome</keyword>
<feature type="signal peptide" evidence="6">
    <location>
        <begin position="1"/>
        <end position="20"/>
    </location>
</feature>
<comment type="caution">
    <text evidence="9">The sequence shown here is derived from an EMBL/GenBank/DDBJ whole genome shotgun (WGS) entry which is preliminary data.</text>
</comment>
<dbReference type="InterPro" id="IPR003961">
    <property type="entry name" value="FN3_dom"/>
</dbReference>
<dbReference type="InterPro" id="IPR013783">
    <property type="entry name" value="Ig-like_fold"/>
</dbReference>
<dbReference type="EMBL" id="JAHESF010000001">
    <property type="protein sequence ID" value="MBT1695342.1"/>
    <property type="molecule type" value="Genomic_DNA"/>
</dbReference>
<keyword evidence="5" id="KW-0812">Transmembrane</keyword>
<protein>
    <recommendedName>
        <fullName evidence="11">Fibronectin type-III domain-containing protein</fullName>
    </recommendedName>
</protein>
<dbReference type="FunFam" id="3.80.10.10:FF:000041">
    <property type="entry name" value="LRR receptor-like serine/threonine-protein kinase ERECTA"/>
    <property type="match status" value="1"/>
</dbReference>
<feature type="transmembrane region" description="Helical" evidence="5">
    <location>
        <begin position="2087"/>
        <end position="2107"/>
    </location>
</feature>
<feature type="domain" description="Fibronectin type-III" evidence="8">
    <location>
        <begin position="782"/>
        <end position="871"/>
    </location>
</feature>
<dbReference type="Pfam" id="PF00041">
    <property type="entry name" value="fn3"/>
    <property type="match status" value="1"/>
</dbReference>
<dbReference type="SUPFAM" id="SSF52058">
    <property type="entry name" value="L domain-like"/>
    <property type="match status" value="1"/>
</dbReference>
<dbReference type="Gene3D" id="2.60.40.10">
    <property type="entry name" value="Immunoglobulins"/>
    <property type="match status" value="2"/>
</dbReference>
<sequence length="2309" mass="251608">MKFNILTFILAAGFAFSARAQMTLLENPDPAVTPAEVVEPVKKGKTAATSGLVTTLALTPPAPGTYNLYSDSLALVDLYNAANGPGWLRKTNWMVGKVNTWQGVTVSGSRVTQLLLHANQLQGTIPSSIGDLTALTRLHLQTNQLSGGIPYSVGNLTGLTQLFLFDNPLGGEIPASLGNLINLTHLYIYRNNLSGSIPSTLGNLTKLQILAFHQNDLTGNFDWLGQLNQIVEFYFYSNPNLTCTIPENIGNLTKMTKLLGGGWLGDRVYEKQKIYGPIPASIGSCIKLQYIFLDNSDLDGTAPNTIASLTNLVELAIFNNANLTGNISTMVAGLTKLQYVYTFGTQIGGAPPTLPALPLVGWDLGKCNVRGALPNLSGATNIQWIGADGMDIGTLPAWTTSLTKLWYINASNNKLTEMPGYSAHVNKANLEIYVQNNQLDFGDLEPNYTGPGTHPFKVFSATGQAEIGTEQQLYWTTGSTESLTIATNGAHNLYQWQKKNGTAWEDLTGETSNTLTFDPVGASANGQYRLKVTNQWVTGLEIYSKITTITATGPVLPPDAENVTICSGQTATLTATGTGTIYWYEVETGGDPLSPQSEYTTVALTADKTYYVLQDVGGTLSDRRPVTVTVNPLPTVTASEDVEVCAGEPAAISVLGDAVQYDWDFGMGSSQVQVVTPNATTTYAVTGTGANGCQQTDEVTVVVHALPNASIAPSSVTICAGSSASLTASGGIIYQWSHGASGRVVKVTPSANTTYTVTVTNSAGCHNTAQSTVTVNVTCPATPEEFRAAAISTTEIRLAWRNVATNYTGVRIERKLPAGTFQVIQSLGMDIASFTDSNLQPNTLYIYRIKAFNSSGESDPSPEEEERTFSVDQHYIKETVVLKDEVTNPAVVPTLPVGERIHTWNYLDGETRTLQEVVQQASPGEKDEIHPRIYDALGRTPKQYLPYTISATAPGSLRTNVVGEQASFYNGTTTPPGVPVETTTPFSEIVYENSPLGRIKESGSPGQEWKLSNGKTIKSTYAVNGASEVLLWTVNGNTLEAHRYYEQGELTKNTKTNEEGVESVTYTDKTGKTVLQKNTDTGGNWVSSYVIYDGQGNILFQISPLAASIAEQQGGFPKVLSETVINNLCHRFAYDKLNRLVEKKVPGVEPVYQVYDRWDRLVLTQTGNQRPSQQWTFTKYDSWNRVIITGLTTDSRSRADIQAALEGETQRFEFTTSAGGNVEGYSNQTYPTTINEVLSVIYYDNYDFATTQLNDGRYNYDDGALEGLPASARTLVQGLATGGKLKVLGTANWLWTVTYYDERYNIIQNVTGNHLSGIDRSSQRYDFPNRITHSNFIHFENDAREHIIAKRFLYDHAGRLLQTFHQIDGQPEVLLSELSYNELGQLVQKRFHTTDDGPLQVIDFEYNIRGWLTGINTTTPQTDDPADYFSASLGYESSLGSGNTTRADGLLSAIHWKSDLDPKKESYNFQYDKLGRLTQANYKAQNDVGNWNEKIDLYSENNISYDKNGNIQTLDRFGVAAVVDGYEIADRIDALSYTYPTNSNQLGSVTDNATNNADDGFGDGNTGTADYEYDANGNLTKDLNKEIESITYNLLNLPAQVNFADGSYITYLYDASGLRLRQTHYDADDEQVLKIDWSDWFNYVNDTLSFINHDEGRYALDEGVVAGGNYQYYLVDQTGSPRVVLQTSTPVHTSVATLETSNAGSEQNKFLYYNEAVRVNYPLFDHTAQGGTFYSTRLNGTSNERTGLAKSLSVMPGDTVRMEVFAKYLDPDPETWSPPLADFLDAISQGTAPVGSLVDGGAVGSTGGVPNFYATFLLKEEDQGNVSPKAYLNYILFDRNFNVVDGGFVRMTDIAREDGTGVDHERLFSEVVVQQPGYMYVYLSNENDTPVEVYFDDFTIEHAEGPVVQINNFYPYGLLASSHIREGEEFCNELFQGKQFDSLTQWHDFQARQYDAALGRWFAADPANQFANPYLAMGNNPILAVDPNGEWIQIVIGAIVGGITGYISGRSMGMRGWELFGFTFMSAGIGAISGGVGAAVQTSIGTATFGSYLLSYTAAGIVSGAITGGFTSAMMGGDFLQGAGRGAIVGGITGLVSGAIFGGINYGQQIAAARRALIAAGYDPKGAVAMTDQELLRFVQAHPELNQLYADAGNPTLVAGRTPQDSPYNVNPNSGLFEAPRPQLVNGQVVPGTQKVAALTVQGNEVIAGSGRYTSTIYVAPDRFTRAIKLYMTVGHEMHHAMHYYNGVFDVWLSMGGPAFAKHMTETAAHQWGYQLGKSIGSEAGRNATQFRLHNNALPKIHRLQLRFR</sequence>
<feature type="transmembrane region" description="Helical" evidence="5">
    <location>
        <begin position="2052"/>
        <end position="2075"/>
    </location>
</feature>
<dbReference type="PROSITE" id="PS50093">
    <property type="entry name" value="PKD"/>
    <property type="match status" value="1"/>
</dbReference>
<dbReference type="PANTHER" id="PTHR48056">
    <property type="entry name" value="LRR RECEPTOR-LIKE SERINE/THREONINE-PROTEIN KINASE-RELATED"/>
    <property type="match status" value="1"/>
</dbReference>
<dbReference type="SUPFAM" id="SSF49265">
    <property type="entry name" value="Fibronectin type III"/>
    <property type="match status" value="1"/>
</dbReference>
<feature type="transmembrane region" description="Helical" evidence="5">
    <location>
        <begin position="2019"/>
        <end position="2040"/>
    </location>
</feature>
<dbReference type="RefSeq" id="WP_254158891.1">
    <property type="nucleotide sequence ID" value="NZ_JAHESF010000001.1"/>
</dbReference>
<dbReference type="Pfam" id="PF19081">
    <property type="entry name" value="Ig_7"/>
    <property type="match status" value="1"/>
</dbReference>
<dbReference type="InterPro" id="IPR000601">
    <property type="entry name" value="PKD_dom"/>
</dbReference>
<dbReference type="Gene3D" id="3.80.10.10">
    <property type="entry name" value="Ribonuclease Inhibitor"/>
    <property type="match status" value="1"/>
</dbReference>
<dbReference type="InterPro" id="IPR045619">
    <property type="entry name" value="DUF6443"/>
</dbReference>
<evidence type="ECO:0000256" key="3">
    <source>
        <dbReference type="ARBA" id="ARBA00022741"/>
    </source>
</evidence>
<dbReference type="SMART" id="SM00060">
    <property type="entry name" value="FN3"/>
    <property type="match status" value="1"/>
</dbReference>
<keyword evidence="2" id="KW-0677">Repeat</keyword>
<dbReference type="InterPro" id="IPR003599">
    <property type="entry name" value="Ig_sub"/>
</dbReference>
<keyword evidence="1" id="KW-0433">Leucine-rich repeat</keyword>
<reference evidence="9 10" key="1">
    <citation type="submission" date="2021-05" db="EMBL/GenBank/DDBJ databases">
        <title>A Polyphasic approach of four new species of the genus Ohtaekwangia: Ohtaekwangia histidinii sp. nov., Ohtaekwangia cretensis sp. nov., Ohtaekwangia indiensis sp. nov., Ohtaekwangia reichenbachii sp. nov. from diverse environment.</title>
        <authorList>
            <person name="Octaviana S."/>
        </authorList>
    </citation>
    <scope>NUCLEOTIDE SEQUENCE [LARGE SCALE GENOMIC DNA]</scope>
    <source>
        <strain evidence="9 10">PWU4</strain>
    </source>
</reference>
<dbReference type="PROSITE" id="PS50853">
    <property type="entry name" value="FN3"/>
    <property type="match status" value="1"/>
</dbReference>
<dbReference type="SMART" id="SM00409">
    <property type="entry name" value="IG"/>
    <property type="match status" value="3"/>
</dbReference>
<keyword evidence="6" id="KW-0732">Signal</keyword>
<dbReference type="InterPro" id="IPR022385">
    <property type="entry name" value="Rhs_assc_core"/>
</dbReference>
<dbReference type="CDD" id="cd00063">
    <property type="entry name" value="FN3"/>
    <property type="match status" value="1"/>
</dbReference>
<evidence type="ECO:0000256" key="6">
    <source>
        <dbReference type="SAM" id="SignalP"/>
    </source>
</evidence>
<dbReference type="Pfam" id="PF20041">
    <property type="entry name" value="DUF6443"/>
    <property type="match status" value="1"/>
</dbReference>
<dbReference type="InterPro" id="IPR001611">
    <property type="entry name" value="Leu-rich_rpt"/>
</dbReference>
<dbReference type="InterPro" id="IPR036116">
    <property type="entry name" value="FN3_sf"/>
</dbReference>
<gene>
    <name evidence="9" type="ORF">KK083_00550</name>
</gene>
<feature type="domain" description="PKD" evidence="7">
    <location>
        <begin position="656"/>
        <end position="688"/>
    </location>
</feature>
<dbReference type="InterPro" id="IPR032675">
    <property type="entry name" value="LRR_dom_sf"/>
</dbReference>
<evidence type="ECO:0000256" key="5">
    <source>
        <dbReference type="SAM" id="Phobius"/>
    </source>
</evidence>
<dbReference type="Pfam" id="PF00560">
    <property type="entry name" value="LRR_1"/>
    <property type="match status" value="1"/>
</dbReference>